<keyword evidence="2" id="KW-1185">Reference proteome</keyword>
<dbReference type="Proteomes" id="UP000322667">
    <property type="component" value="Chromosome D01"/>
</dbReference>
<dbReference type="AlphaFoldDB" id="A0A5D2MA37"/>
<dbReference type="PANTHER" id="PTHR12189:SF3">
    <property type="entry name" value="MRNA (GUANINE-N(7))-METHYLTRANSFERASE"/>
    <property type="match status" value="1"/>
</dbReference>
<evidence type="ECO:0000313" key="1">
    <source>
        <dbReference type="EMBL" id="TYH88250.1"/>
    </source>
</evidence>
<dbReference type="PANTHER" id="PTHR12189">
    <property type="entry name" value="MRNA GUANINE-7- METHYLTRANSFERASE"/>
    <property type="match status" value="1"/>
</dbReference>
<protein>
    <submittedName>
        <fullName evidence="1">Uncharacterized protein</fullName>
    </submittedName>
</protein>
<dbReference type="EMBL" id="CM017623">
    <property type="protein sequence ID" value="TYH88250.1"/>
    <property type="molecule type" value="Genomic_DNA"/>
</dbReference>
<dbReference type="Gene3D" id="3.40.50.150">
    <property type="entry name" value="Vaccinia Virus protein VP39"/>
    <property type="match status" value="1"/>
</dbReference>
<gene>
    <name evidence="1" type="ORF">ES332_D01G174200v1</name>
</gene>
<organism evidence="1 2">
    <name type="scientific">Gossypium tomentosum</name>
    <name type="common">Hawaiian cotton</name>
    <name type="synonym">Gossypium sandvicense</name>
    <dbReference type="NCBI Taxonomy" id="34277"/>
    <lineage>
        <taxon>Eukaryota</taxon>
        <taxon>Viridiplantae</taxon>
        <taxon>Streptophyta</taxon>
        <taxon>Embryophyta</taxon>
        <taxon>Tracheophyta</taxon>
        <taxon>Spermatophyta</taxon>
        <taxon>Magnoliopsida</taxon>
        <taxon>eudicotyledons</taxon>
        <taxon>Gunneridae</taxon>
        <taxon>Pentapetalae</taxon>
        <taxon>rosids</taxon>
        <taxon>malvids</taxon>
        <taxon>Malvales</taxon>
        <taxon>Malvaceae</taxon>
        <taxon>Malvoideae</taxon>
        <taxon>Gossypium</taxon>
    </lineage>
</organism>
<dbReference type="GO" id="GO:0005634">
    <property type="term" value="C:nucleus"/>
    <property type="evidence" value="ECO:0007669"/>
    <property type="project" value="TreeGrafter"/>
</dbReference>
<name>A0A5D2MA37_GOSTO</name>
<sequence>MENSSSSSELQKLIEAIKILEFFEDDHSTFSFFYYTPFGQYANVFPCVYEHLRFEIEDKVMRLLSNVSFLLKPGGYFFGITPNLSTIWYEKVIGKYRCFWICIFSFFYPGYCYTC</sequence>
<dbReference type="InterPro" id="IPR029063">
    <property type="entry name" value="SAM-dependent_MTases_sf"/>
</dbReference>
<dbReference type="InterPro" id="IPR039753">
    <property type="entry name" value="RG7MT1"/>
</dbReference>
<reference evidence="1 2" key="1">
    <citation type="submission" date="2019-07" db="EMBL/GenBank/DDBJ databases">
        <title>WGS assembly of Gossypium tomentosum.</title>
        <authorList>
            <person name="Chen Z.J."/>
            <person name="Sreedasyam A."/>
            <person name="Ando A."/>
            <person name="Song Q."/>
            <person name="De L."/>
            <person name="Hulse-Kemp A."/>
            <person name="Ding M."/>
            <person name="Ye W."/>
            <person name="Kirkbride R."/>
            <person name="Jenkins J."/>
            <person name="Plott C."/>
            <person name="Lovell J."/>
            <person name="Lin Y.-M."/>
            <person name="Vaughn R."/>
            <person name="Liu B."/>
            <person name="Li W."/>
            <person name="Simpson S."/>
            <person name="Scheffler B."/>
            <person name="Saski C."/>
            <person name="Grover C."/>
            <person name="Hu G."/>
            <person name="Conover J."/>
            <person name="Carlson J."/>
            <person name="Shu S."/>
            <person name="Boston L."/>
            <person name="Williams M."/>
            <person name="Peterson D."/>
            <person name="Mcgee K."/>
            <person name="Jones D."/>
            <person name="Wendel J."/>
            <person name="Stelly D."/>
            <person name="Grimwood J."/>
            <person name="Schmutz J."/>
        </authorList>
    </citation>
    <scope>NUCLEOTIDE SEQUENCE [LARGE SCALE GENOMIC DNA]</scope>
    <source>
        <strain evidence="1">7179.01</strain>
    </source>
</reference>
<dbReference type="SUPFAM" id="SSF53335">
    <property type="entry name" value="S-adenosyl-L-methionine-dependent methyltransferases"/>
    <property type="match status" value="1"/>
</dbReference>
<accession>A0A5D2MA37</accession>
<dbReference type="GO" id="GO:0004482">
    <property type="term" value="F:mRNA 5'-cap (guanine-N7-)-methyltransferase activity"/>
    <property type="evidence" value="ECO:0007669"/>
    <property type="project" value="InterPro"/>
</dbReference>
<evidence type="ECO:0000313" key="2">
    <source>
        <dbReference type="Proteomes" id="UP000322667"/>
    </source>
</evidence>
<proteinExistence type="predicted"/>